<dbReference type="Gene3D" id="1.20.1540.10">
    <property type="entry name" value="Rhomboid-like"/>
    <property type="match status" value="1"/>
</dbReference>
<dbReference type="GO" id="GO:0016020">
    <property type="term" value="C:membrane"/>
    <property type="evidence" value="ECO:0007669"/>
    <property type="project" value="UniProtKB-SubCell"/>
</dbReference>
<feature type="transmembrane region" description="Helical" evidence="7">
    <location>
        <begin position="55"/>
        <end position="74"/>
    </location>
</feature>
<evidence type="ECO:0000259" key="8">
    <source>
        <dbReference type="Pfam" id="PF01694"/>
    </source>
</evidence>
<dbReference type="PANTHER" id="PTHR43731:SF14">
    <property type="entry name" value="PRESENILIN-ASSOCIATED RHOMBOID-LIKE PROTEIN, MITOCHONDRIAL"/>
    <property type="match status" value="1"/>
</dbReference>
<dbReference type="PANTHER" id="PTHR43731">
    <property type="entry name" value="RHOMBOID PROTEASE"/>
    <property type="match status" value="1"/>
</dbReference>
<evidence type="ECO:0000313" key="10">
    <source>
        <dbReference type="Proteomes" id="UP000229740"/>
    </source>
</evidence>
<dbReference type="Pfam" id="PF01694">
    <property type="entry name" value="Rhomboid"/>
    <property type="match status" value="1"/>
</dbReference>
<feature type="transmembrane region" description="Helical" evidence="7">
    <location>
        <begin position="12"/>
        <end position="35"/>
    </location>
</feature>
<evidence type="ECO:0000256" key="5">
    <source>
        <dbReference type="ARBA" id="ARBA00022989"/>
    </source>
</evidence>
<feature type="transmembrane region" description="Helical" evidence="7">
    <location>
        <begin position="168"/>
        <end position="185"/>
    </location>
</feature>
<keyword evidence="4" id="KW-0378">Hydrolase</keyword>
<protein>
    <recommendedName>
        <fullName evidence="8">Peptidase S54 rhomboid domain-containing protein</fullName>
    </recommendedName>
</protein>
<evidence type="ECO:0000256" key="2">
    <source>
        <dbReference type="ARBA" id="ARBA00009045"/>
    </source>
</evidence>
<evidence type="ECO:0000256" key="1">
    <source>
        <dbReference type="ARBA" id="ARBA00004141"/>
    </source>
</evidence>
<keyword evidence="3 7" id="KW-0812">Transmembrane</keyword>
<dbReference type="GO" id="GO:0004252">
    <property type="term" value="F:serine-type endopeptidase activity"/>
    <property type="evidence" value="ECO:0007669"/>
    <property type="project" value="InterPro"/>
</dbReference>
<evidence type="ECO:0000256" key="7">
    <source>
        <dbReference type="SAM" id="Phobius"/>
    </source>
</evidence>
<reference evidence="9 10" key="1">
    <citation type="submission" date="2017-10" db="EMBL/GenBank/DDBJ databases">
        <title>Novel microbial diversity and functional potential in the marine mammal oral microbiome.</title>
        <authorList>
            <person name="Dudek N.K."/>
            <person name="Sun C.L."/>
            <person name="Burstein D."/>
            <person name="Kantor R.S."/>
            <person name="Aliaga Goltsman D.S."/>
            <person name="Bik E.M."/>
            <person name="Thomas B.C."/>
            <person name="Banfield J.F."/>
            <person name="Relman D.A."/>
        </authorList>
    </citation>
    <scope>NUCLEOTIDE SEQUENCE [LARGE SCALE GENOMIC DNA]</scope>
    <source>
        <strain evidence="9">DOLZORAL124_49_17</strain>
    </source>
</reference>
<dbReference type="InterPro" id="IPR022764">
    <property type="entry name" value="Peptidase_S54_rhomboid_dom"/>
</dbReference>
<evidence type="ECO:0000313" key="9">
    <source>
        <dbReference type="EMBL" id="PID60040.1"/>
    </source>
</evidence>
<dbReference type="InterPro" id="IPR050925">
    <property type="entry name" value="Rhomboid_protease_S54"/>
</dbReference>
<comment type="similarity">
    <text evidence="2">Belongs to the peptidase S54 family.</text>
</comment>
<feature type="transmembrane region" description="Helical" evidence="7">
    <location>
        <begin position="137"/>
        <end position="156"/>
    </location>
</feature>
<feature type="domain" description="Peptidase S54 rhomboid" evidence="8">
    <location>
        <begin position="46"/>
        <end position="186"/>
    </location>
</feature>
<organism evidence="9 10">
    <name type="scientific">candidate division KSB3 bacterium</name>
    <dbReference type="NCBI Taxonomy" id="2044937"/>
    <lineage>
        <taxon>Bacteria</taxon>
        <taxon>candidate division KSB3</taxon>
    </lineage>
</organism>
<feature type="transmembrane region" description="Helical" evidence="7">
    <location>
        <begin position="110"/>
        <end position="130"/>
    </location>
</feature>
<comment type="caution">
    <text evidence="9">The sequence shown here is derived from an EMBL/GenBank/DDBJ whole genome shotgun (WGS) entry which is preliminary data.</text>
</comment>
<feature type="transmembrane region" description="Helical" evidence="7">
    <location>
        <begin position="86"/>
        <end position="104"/>
    </location>
</feature>
<keyword evidence="6 7" id="KW-0472">Membrane</keyword>
<name>A0A2G6ED82_9BACT</name>
<keyword evidence="5 7" id="KW-1133">Transmembrane helix</keyword>
<evidence type="ECO:0000256" key="4">
    <source>
        <dbReference type="ARBA" id="ARBA00022801"/>
    </source>
</evidence>
<dbReference type="AlphaFoldDB" id="A0A2G6ED82"/>
<sequence length="257" mass="29121">MNTRHKFDVNCLQILIGLNVLIFFLLPKSGFWWQVALSSYGIKSLKLWQLVSYQFLHGSLTHLCFNMWGLYLFGRYVLKQMGTQRFLTLYFLSGISGALLWLLFNWNSRVPVIGASGAVFGVMMAAALYFPEMRIMLLIPPIPLKLRTFVLIYAAIEIFSEFSAMQSGIAHLAHLGGFLAAYLYIRLSSGESLGAVLKHPLAAFNRPTHQSLSYRPTTGTPSEINRKTFEIIMSEIEKLEHENSQATDVMDQEDKQA</sequence>
<comment type="subcellular location">
    <subcellularLocation>
        <location evidence="1">Membrane</location>
        <topology evidence="1">Multi-pass membrane protein</topology>
    </subcellularLocation>
</comment>
<dbReference type="InterPro" id="IPR035952">
    <property type="entry name" value="Rhomboid-like_sf"/>
</dbReference>
<evidence type="ECO:0000256" key="3">
    <source>
        <dbReference type="ARBA" id="ARBA00022692"/>
    </source>
</evidence>
<dbReference type="Proteomes" id="UP000229740">
    <property type="component" value="Unassembled WGS sequence"/>
</dbReference>
<dbReference type="EMBL" id="PDPS01000010">
    <property type="protein sequence ID" value="PID60040.1"/>
    <property type="molecule type" value="Genomic_DNA"/>
</dbReference>
<evidence type="ECO:0000256" key="6">
    <source>
        <dbReference type="ARBA" id="ARBA00023136"/>
    </source>
</evidence>
<gene>
    <name evidence="9" type="ORF">CSB45_00690</name>
</gene>
<proteinExistence type="inferred from homology"/>
<accession>A0A2G6ED82</accession>
<dbReference type="SUPFAM" id="SSF144091">
    <property type="entry name" value="Rhomboid-like"/>
    <property type="match status" value="1"/>
</dbReference>